<keyword evidence="3" id="KW-1185">Reference proteome</keyword>
<accession>A0A6C7E7Q5</accession>
<proteinExistence type="predicted"/>
<dbReference type="GO" id="GO:0046872">
    <property type="term" value="F:metal ion binding"/>
    <property type="evidence" value="ECO:0007669"/>
    <property type="project" value="InterPro"/>
</dbReference>
<dbReference type="EMBL" id="AP012057">
    <property type="protein sequence ID" value="BAN02767.1"/>
    <property type="molecule type" value="Genomic_DNA"/>
</dbReference>
<dbReference type="Pfam" id="PF11716">
    <property type="entry name" value="MDMPI_N"/>
    <property type="match status" value="1"/>
</dbReference>
<dbReference type="InterPro" id="IPR024344">
    <property type="entry name" value="MDMPI_metal-binding"/>
</dbReference>
<dbReference type="Proteomes" id="UP000011863">
    <property type="component" value="Chromosome"/>
</dbReference>
<sequence>MNELLDWAECADEYDACRRRIAELVSTLGDDDAERVVPACPDWTVHDACAHLAAIPASILAGDLPGADADAWVARTIADRAGHDVEQIMAEWASVTPPFKELMVSGGGQMAGMVLDAVAHEHDIRHAVGRPGGRDSRGVALTLGFTKLIMDRDLRTSGSGDVVRFACDAGVWQAGGPADAEPTITLDLSGAPDGSFELMRALGSRRSAAQLDALDWVGDWRSAQAGIFHMPLPETDIVE</sequence>
<feature type="domain" description="Mycothiol-dependent maleylpyruvate isomerase metal-binding" evidence="1">
    <location>
        <begin position="15"/>
        <end position="97"/>
    </location>
</feature>
<dbReference type="NCBIfam" id="TIGR03083">
    <property type="entry name" value="maleylpyruvate isomerase family mycothiol-dependent enzyme"/>
    <property type="match status" value="1"/>
</dbReference>
<dbReference type="KEGG" id="aym:YM304_24530"/>
<dbReference type="AlphaFoldDB" id="A0A6C7E7Q5"/>
<organism evidence="2 3">
    <name type="scientific">Ilumatobacter coccineus (strain NBRC 103263 / KCTC 29153 / YM16-304)</name>
    <dbReference type="NCBI Taxonomy" id="1313172"/>
    <lineage>
        <taxon>Bacteria</taxon>
        <taxon>Bacillati</taxon>
        <taxon>Actinomycetota</taxon>
        <taxon>Acidimicrobiia</taxon>
        <taxon>Acidimicrobiales</taxon>
        <taxon>Ilumatobacteraceae</taxon>
        <taxon>Ilumatobacter</taxon>
    </lineage>
</organism>
<evidence type="ECO:0000313" key="3">
    <source>
        <dbReference type="Proteomes" id="UP000011863"/>
    </source>
</evidence>
<protein>
    <recommendedName>
        <fullName evidence="1">Mycothiol-dependent maleylpyruvate isomerase metal-binding domain-containing protein</fullName>
    </recommendedName>
</protein>
<dbReference type="InterPro" id="IPR034660">
    <property type="entry name" value="DinB/YfiT-like"/>
</dbReference>
<dbReference type="RefSeq" id="WP_015442014.1">
    <property type="nucleotide sequence ID" value="NC_020520.1"/>
</dbReference>
<name>A0A6C7E7Q5_ILUCY</name>
<gene>
    <name evidence="2" type="ORF">YM304_24530</name>
</gene>
<dbReference type="OrthoDB" id="154293at2"/>
<evidence type="ECO:0000259" key="1">
    <source>
        <dbReference type="Pfam" id="PF11716"/>
    </source>
</evidence>
<dbReference type="InterPro" id="IPR017517">
    <property type="entry name" value="Maleyloyr_isom"/>
</dbReference>
<evidence type="ECO:0000313" key="2">
    <source>
        <dbReference type="EMBL" id="BAN02767.1"/>
    </source>
</evidence>
<reference evidence="2 3" key="1">
    <citation type="journal article" date="2013" name="Int. J. Syst. Evol. Microbiol.">
        <title>Ilumatobacter nonamiense sp. nov. and Ilumatobacter coccineum sp. nov., isolated from seashore sand.</title>
        <authorList>
            <person name="Matsumoto A."/>
            <person name="Kasai H."/>
            <person name="Matsuo Y."/>
            <person name="Shizuri Y."/>
            <person name="Ichikawa N."/>
            <person name="Fujita N."/>
            <person name="Omura S."/>
            <person name="Takahashi Y."/>
        </authorList>
    </citation>
    <scope>NUCLEOTIDE SEQUENCE [LARGE SCALE GENOMIC DNA]</scope>
    <source>
        <strain evidence="3">NBRC 103263 / KCTC 29153 / YM16-304</strain>
    </source>
</reference>
<dbReference type="SUPFAM" id="SSF109854">
    <property type="entry name" value="DinB/YfiT-like putative metalloenzymes"/>
    <property type="match status" value="1"/>
</dbReference>